<dbReference type="AlphaFoldDB" id="A0AAD7XWK0"/>
<dbReference type="GeneID" id="83216093"/>
<dbReference type="PANTHER" id="PTHR11347">
    <property type="entry name" value="CYCLIC NUCLEOTIDE PHOSPHODIESTERASE"/>
    <property type="match status" value="1"/>
</dbReference>
<dbReference type="InterPro" id="IPR002073">
    <property type="entry name" value="PDEase_catalytic_dom"/>
</dbReference>
<keyword evidence="10" id="KW-1185">Reference proteome</keyword>
<evidence type="ECO:0008006" key="11">
    <source>
        <dbReference type="Google" id="ProtNLM"/>
    </source>
</evidence>
<dbReference type="Gene3D" id="1.10.1300.10">
    <property type="entry name" value="3'5'-cyclic nucleotide phosphodiesterase, catalytic domain"/>
    <property type="match status" value="1"/>
</dbReference>
<dbReference type="GO" id="GO:0004114">
    <property type="term" value="F:3',5'-cyclic-nucleotide phosphodiesterase activity"/>
    <property type="evidence" value="ECO:0007669"/>
    <property type="project" value="InterPro"/>
</dbReference>
<feature type="binding site" evidence="5">
    <location>
        <position position="378"/>
    </location>
    <ligand>
        <name>Zn(2+)</name>
        <dbReference type="ChEBI" id="CHEBI:29105"/>
        <label>1</label>
    </ligand>
</feature>
<feature type="binding site" evidence="5">
    <location>
        <position position="379"/>
    </location>
    <ligand>
        <name>Zn(2+)</name>
        <dbReference type="ChEBI" id="CHEBI:29105"/>
        <label>1</label>
    </ligand>
</feature>
<feature type="modified residue" description="4-aspartylphosphate" evidence="6">
    <location>
        <position position="73"/>
    </location>
</feature>
<dbReference type="InterPro" id="IPR001789">
    <property type="entry name" value="Sig_transdc_resp-reg_receiver"/>
</dbReference>
<feature type="active site" description="Proton donor" evidence="3">
    <location>
        <position position="321"/>
    </location>
</feature>
<feature type="binding site" evidence="4">
    <location>
        <position position="498"/>
    </location>
    <ligand>
        <name>AMP</name>
        <dbReference type="ChEBI" id="CHEBI:456215"/>
    </ligand>
</feature>
<dbReference type="RefSeq" id="XP_058340511.1">
    <property type="nucleotide sequence ID" value="XM_058488688.1"/>
</dbReference>
<keyword evidence="2" id="KW-0378">Hydrolase</keyword>
<feature type="domain" description="PDEase" evidence="8">
    <location>
        <begin position="205"/>
        <end position="592"/>
    </location>
</feature>
<evidence type="ECO:0000259" key="7">
    <source>
        <dbReference type="PROSITE" id="PS50110"/>
    </source>
</evidence>
<dbReference type="SUPFAM" id="SSF52172">
    <property type="entry name" value="CheY-like"/>
    <property type="match status" value="1"/>
</dbReference>
<dbReference type="GO" id="GO:0046872">
    <property type="term" value="F:metal ion binding"/>
    <property type="evidence" value="ECO:0007669"/>
    <property type="project" value="UniProtKB-KW"/>
</dbReference>
<evidence type="ECO:0000256" key="2">
    <source>
        <dbReference type="ARBA" id="ARBA00022801"/>
    </source>
</evidence>
<sequence>MDPSQCSIVVVFHPAPTPFLIENTENDDDHSIKQPEYAAKLESVFGQVFYHTNLVSAFDRVQHASTPTILLIDLDNTSSVTTIHDDNDDETVYSYSCSYSCAPSSSTALNDPRLALIRNSVCTVPDNVPVIACGTDDNTPWMIECMHAGAVDYLLKPLPMTVIKTLFLKLHRCRPDSKMHQVASFLPSSPSLPDNAMSAASTLCSDDALQHRIQDIFSKGNRFTQTILDIYASPSSAATTARVSGFRGLSGERATLLKHKVSSWDFNPFDFGHDDLVYCAYLIFEQALVLPGLFQLPISQDQLYDFIIELSGAYHDGNPYHNFAHAIDVLQCLYYFLCRLGLLSFANKPQDHHQQQGLPQHILRPKDIFALLIAAIGHDAAHPGVNNAFLINSASPLALLYSDRSVLESLHSMTLFQIIQKHGLDQIGGGPSSPDYLEFRKTVVTSILATDMAHHGDYVEKIHAQAQRISQGNFQSLDDASCENERLTLCSALIKCADISNVTRPFLRAARWAELLVQECVSQGDLERAMGLPSLPMNDRDKIVLEDSQIGFIRFVALGLFQSVSKVLPEMSFTVEYIQSNLKRWENRKSASHDSGVGSLTEDNDPLETVGCKRRSNSLDCHANAVEVLRKRLSLDTGYHRHHAAAAAMAAAARRRSAGSIPECEAVFHKLPTMPAYARIDHVERESAPAIDHHHHHHHHHHDYEGGPVFCQCTIQ</sequence>
<dbReference type="SUPFAM" id="SSF109604">
    <property type="entry name" value="HD-domain/PDEase-like"/>
    <property type="match status" value="1"/>
</dbReference>
<dbReference type="EMBL" id="JARTCD010000047">
    <property type="protein sequence ID" value="KAJ8655598.1"/>
    <property type="molecule type" value="Genomic_DNA"/>
</dbReference>
<reference evidence="9 10" key="1">
    <citation type="submission" date="2023-03" db="EMBL/GenBank/DDBJ databases">
        <title>Genome sequence of Lichtheimia ornata CBS 291.66.</title>
        <authorList>
            <person name="Mohabir J.T."/>
            <person name="Shea T.P."/>
            <person name="Kurbessoian T."/>
            <person name="Berby B."/>
            <person name="Fontaine J."/>
            <person name="Livny J."/>
            <person name="Gnirke A."/>
            <person name="Stajich J.E."/>
            <person name="Cuomo C.A."/>
        </authorList>
    </citation>
    <scope>NUCLEOTIDE SEQUENCE [LARGE SCALE GENOMIC DNA]</scope>
    <source>
        <strain evidence="9">CBS 291.66</strain>
    </source>
</reference>
<comment type="caution">
    <text evidence="9">The sequence shown here is derived from an EMBL/GenBank/DDBJ whole genome shotgun (WGS) entry which is preliminary data.</text>
</comment>
<gene>
    <name evidence="9" type="ORF">O0I10_008686</name>
</gene>
<accession>A0AAD7XWK0</accession>
<proteinExistence type="predicted"/>
<evidence type="ECO:0000256" key="1">
    <source>
        <dbReference type="ARBA" id="ARBA00022723"/>
    </source>
</evidence>
<dbReference type="GO" id="GO:0000160">
    <property type="term" value="P:phosphorelay signal transduction system"/>
    <property type="evidence" value="ECO:0007669"/>
    <property type="project" value="InterPro"/>
</dbReference>
<organism evidence="9 10">
    <name type="scientific">Lichtheimia ornata</name>
    <dbReference type="NCBI Taxonomy" id="688661"/>
    <lineage>
        <taxon>Eukaryota</taxon>
        <taxon>Fungi</taxon>
        <taxon>Fungi incertae sedis</taxon>
        <taxon>Mucoromycota</taxon>
        <taxon>Mucoromycotina</taxon>
        <taxon>Mucoromycetes</taxon>
        <taxon>Mucorales</taxon>
        <taxon>Lichtheimiaceae</taxon>
        <taxon>Lichtheimia</taxon>
    </lineage>
</organism>
<feature type="binding site" evidence="5">
    <location>
        <position position="325"/>
    </location>
    <ligand>
        <name>Zn(2+)</name>
        <dbReference type="ChEBI" id="CHEBI:29105"/>
        <label>1</label>
    </ligand>
</feature>
<evidence type="ECO:0000256" key="6">
    <source>
        <dbReference type="PROSITE-ProRule" id="PRU00169"/>
    </source>
</evidence>
<evidence type="ECO:0000256" key="5">
    <source>
        <dbReference type="PIRSR" id="PIRSR623088-3"/>
    </source>
</evidence>
<feature type="binding site" evidence="4">
    <location>
        <position position="379"/>
    </location>
    <ligand>
        <name>AMP</name>
        <dbReference type="ChEBI" id="CHEBI:456215"/>
    </ligand>
</feature>
<dbReference type="PRINTS" id="PR00387">
    <property type="entry name" value="PDIESTERASE1"/>
</dbReference>
<dbReference type="CDD" id="cd00077">
    <property type="entry name" value="HDc"/>
    <property type="match status" value="1"/>
</dbReference>
<evidence type="ECO:0000256" key="4">
    <source>
        <dbReference type="PIRSR" id="PIRSR623088-2"/>
    </source>
</evidence>
<feature type="binding site" evidence="5">
    <location>
        <position position="379"/>
    </location>
    <ligand>
        <name>Zn(2+)</name>
        <dbReference type="ChEBI" id="CHEBI:29105"/>
        <label>2</label>
    </ligand>
</feature>
<evidence type="ECO:0000256" key="3">
    <source>
        <dbReference type="PIRSR" id="PIRSR623088-1"/>
    </source>
</evidence>
<dbReference type="InterPro" id="IPR003607">
    <property type="entry name" value="HD/PDEase_dom"/>
</dbReference>
<keyword evidence="1 5" id="KW-0479">Metal-binding</keyword>
<name>A0AAD7XWK0_9FUNG</name>
<dbReference type="InterPro" id="IPR023088">
    <property type="entry name" value="PDEase"/>
</dbReference>
<keyword evidence="6" id="KW-0597">Phosphoprotein</keyword>
<evidence type="ECO:0000313" key="10">
    <source>
        <dbReference type="Proteomes" id="UP001234581"/>
    </source>
</evidence>
<protein>
    <recommendedName>
        <fullName evidence="11">Phosphodiesterase</fullName>
    </recommendedName>
</protein>
<dbReference type="InterPro" id="IPR011006">
    <property type="entry name" value="CheY-like_superfamily"/>
</dbReference>
<dbReference type="PROSITE" id="PS50110">
    <property type="entry name" value="RESPONSE_REGULATORY"/>
    <property type="match status" value="1"/>
</dbReference>
<feature type="binding site" evidence="4">
    <location>
        <begin position="321"/>
        <end position="325"/>
    </location>
    <ligand>
        <name>AMP</name>
        <dbReference type="ChEBI" id="CHEBI:456215"/>
    </ligand>
</feature>
<feature type="domain" description="Response regulatory" evidence="7">
    <location>
        <begin position="23"/>
        <end position="171"/>
    </location>
</feature>
<dbReference type="SMART" id="SM00471">
    <property type="entry name" value="HDc"/>
    <property type="match status" value="1"/>
</dbReference>
<feature type="binding site" evidence="4">
    <location>
        <position position="549"/>
    </location>
    <ligand>
        <name>AMP</name>
        <dbReference type="ChEBI" id="CHEBI:456215"/>
    </ligand>
</feature>
<dbReference type="InterPro" id="IPR036971">
    <property type="entry name" value="PDEase_catalytic_dom_sf"/>
</dbReference>
<evidence type="ECO:0000259" key="8">
    <source>
        <dbReference type="PROSITE" id="PS51845"/>
    </source>
</evidence>
<evidence type="ECO:0000313" key="9">
    <source>
        <dbReference type="EMBL" id="KAJ8655598.1"/>
    </source>
</evidence>
<dbReference type="PROSITE" id="PS51845">
    <property type="entry name" value="PDEASE_I_2"/>
    <property type="match status" value="1"/>
</dbReference>
<feature type="binding site" evidence="5">
    <location>
        <position position="498"/>
    </location>
    <ligand>
        <name>Zn(2+)</name>
        <dbReference type="ChEBI" id="CHEBI:29105"/>
        <label>1</label>
    </ligand>
</feature>
<dbReference type="Pfam" id="PF00233">
    <property type="entry name" value="PDEase_I"/>
    <property type="match status" value="1"/>
</dbReference>
<dbReference type="Proteomes" id="UP001234581">
    <property type="component" value="Unassembled WGS sequence"/>
</dbReference>